<sequence>MPPSSKEDGAMPVVEEGLVAMDIEEGGGECAPIMVSEEDGVVIVVWEGFGLMGIEEIWEALVATNGVGMVADGGGGCGTDCVEVSQSEDDVVRVFIAELRGLIRKGKWVYLALYSMAEATV</sequence>
<protein>
    <submittedName>
        <fullName evidence="1">Uncharacterized protein</fullName>
    </submittedName>
</protein>
<name>A0A8J5WWZ0_ZIZPA</name>
<evidence type="ECO:0000313" key="1">
    <source>
        <dbReference type="EMBL" id="KAG8094893.1"/>
    </source>
</evidence>
<accession>A0A8J5WWZ0</accession>
<evidence type="ECO:0000313" key="2">
    <source>
        <dbReference type="Proteomes" id="UP000729402"/>
    </source>
</evidence>
<keyword evidence="2" id="KW-1185">Reference proteome</keyword>
<reference evidence="1" key="2">
    <citation type="submission" date="2021-02" db="EMBL/GenBank/DDBJ databases">
        <authorList>
            <person name="Kimball J.A."/>
            <person name="Haas M.W."/>
            <person name="Macchietto M."/>
            <person name="Kono T."/>
            <person name="Duquette J."/>
            <person name="Shao M."/>
        </authorList>
    </citation>
    <scope>NUCLEOTIDE SEQUENCE</scope>
    <source>
        <tissue evidence="1">Fresh leaf tissue</tissue>
    </source>
</reference>
<gene>
    <name evidence="1" type="ORF">GUJ93_ZPchr0012g20251</name>
</gene>
<proteinExistence type="predicted"/>
<comment type="caution">
    <text evidence="1">The sequence shown here is derived from an EMBL/GenBank/DDBJ whole genome shotgun (WGS) entry which is preliminary data.</text>
</comment>
<dbReference type="EMBL" id="JAAALK010000080">
    <property type="protein sequence ID" value="KAG8094893.1"/>
    <property type="molecule type" value="Genomic_DNA"/>
</dbReference>
<dbReference type="Proteomes" id="UP000729402">
    <property type="component" value="Unassembled WGS sequence"/>
</dbReference>
<reference evidence="1" key="1">
    <citation type="journal article" date="2021" name="bioRxiv">
        <title>Whole Genome Assembly and Annotation of Northern Wild Rice, Zizania palustris L., Supports a Whole Genome Duplication in the Zizania Genus.</title>
        <authorList>
            <person name="Haas M."/>
            <person name="Kono T."/>
            <person name="Macchietto M."/>
            <person name="Millas R."/>
            <person name="McGilp L."/>
            <person name="Shao M."/>
            <person name="Duquette J."/>
            <person name="Hirsch C.N."/>
            <person name="Kimball J."/>
        </authorList>
    </citation>
    <scope>NUCLEOTIDE SEQUENCE</scope>
    <source>
        <tissue evidence="1">Fresh leaf tissue</tissue>
    </source>
</reference>
<dbReference type="AlphaFoldDB" id="A0A8J5WWZ0"/>
<organism evidence="1 2">
    <name type="scientific">Zizania palustris</name>
    <name type="common">Northern wild rice</name>
    <dbReference type="NCBI Taxonomy" id="103762"/>
    <lineage>
        <taxon>Eukaryota</taxon>
        <taxon>Viridiplantae</taxon>
        <taxon>Streptophyta</taxon>
        <taxon>Embryophyta</taxon>
        <taxon>Tracheophyta</taxon>
        <taxon>Spermatophyta</taxon>
        <taxon>Magnoliopsida</taxon>
        <taxon>Liliopsida</taxon>
        <taxon>Poales</taxon>
        <taxon>Poaceae</taxon>
        <taxon>BOP clade</taxon>
        <taxon>Oryzoideae</taxon>
        <taxon>Oryzeae</taxon>
        <taxon>Zizaniinae</taxon>
        <taxon>Zizania</taxon>
    </lineage>
</organism>